<feature type="chain" id="PRO_5029573591" evidence="1">
    <location>
        <begin position="21"/>
        <end position="210"/>
    </location>
</feature>
<reference evidence="2 3" key="1">
    <citation type="submission" date="2020-04" db="EMBL/GenBank/DDBJ databases">
        <title>Perkinsus olseni comparative genomics.</title>
        <authorList>
            <person name="Bogema D.R."/>
        </authorList>
    </citation>
    <scope>NUCLEOTIDE SEQUENCE [LARGE SCALE GENOMIC DNA]</scope>
    <source>
        <strain evidence="2">ATCC PRA-205</strain>
    </source>
</reference>
<dbReference type="AlphaFoldDB" id="A0A7J6PWM6"/>
<keyword evidence="1" id="KW-0732">Signal</keyword>
<dbReference type="Proteomes" id="UP000574390">
    <property type="component" value="Unassembled WGS sequence"/>
</dbReference>
<proteinExistence type="predicted"/>
<dbReference type="EMBL" id="JABANM010033825">
    <property type="protein sequence ID" value="KAF4700639.1"/>
    <property type="molecule type" value="Genomic_DNA"/>
</dbReference>
<gene>
    <name evidence="2" type="ORF">FOZ62_010618</name>
</gene>
<organism evidence="2 3">
    <name type="scientific">Perkinsus olseni</name>
    <name type="common">Perkinsus atlanticus</name>
    <dbReference type="NCBI Taxonomy" id="32597"/>
    <lineage>
        <taxon>Eukaryota</taxon>
        <taxon>Sar</taxon>
        <taxon>Alveolata</taxon>
        <taxon>Perkinsozoa</taxon>
        <taxon>Perkinsea</taxon>
        <taxon>Perkinsida</taxon>
        <taxon>Perkinsidae</taxon>
        <taxon>Perkinsus</taxon>
    </lineage>
</organism>
<evidence type="ECO:0000313" key="2">
    <source>
        <dbReference type="EMBL" id="KAF4700639.1"/>
    </source>
</evidence>
<accession>A0A7J6PWM6</accession>
<evidence type="ECO:0000313" key="3">
    <source>
        <dbReference type="Proteomes" id="UP000574390"/>
    </source>
</evidence>
<evidence type="ECO:0000256" key="1">
    <source>
        <dbReference type="SAM" id="SignalP"/>
    </source>
</evidence>
<name>A0A7J6PWM6_PEROL</name>
<sequence length="210" mass="23733">MPTTQAFILATTVFPLLAIAKDFPQLDEARLVLADNSAVCYYTNYKFFSPDEESLQLRVRHTNGIQPVEITCPRPEVFEGTFSWPPGLYFDESAFSEDLASLNTTAVELDYIPEYEWERFVSDEDLKTMGEEGVETRARLRAVCAAVREVLQDMFPSFQIFCNFVHLYAVGRFTRGAQNNEAVVRTGMSAMNTRQGRRARARIAVASDSS</sequence>
<comment type="caution">
    <text evidence="2">The sequence shown here is derived from an EMBL/GenBank/DDBJ whole genome shotgun (WGS) entry which is preliminary data.</text>
</comment>
<protein>
    <submittedName>
        <fullName evidence="2">Uncharacterized protein</fullName>
    </submittedName>
</protein>
<feature type="signal peptide" evidence="1">
    <location>
        <begin position="1"/>
        <end position="20"/>
    </location>
</feature>